<feature type="non-terminal residue" evidence="1">
    <location>
        <position position="72"/>
    </location>
</feature>
<name>A0A9X9M4W5_GULGU</name>
<comment type="caution">
    <text evidence="1">The sequence shown here is derived from an EMBL/GenBank/DDBJ whole genome shotgun (WGS) entry which is preliminary data.</text>
</comment>
<proteinExistence type="predicted"/>
<accession>A0A9X9M4W5</accession>
<dbReference type="Proteomes" id="UP000269945">
    <property type="component" value="Unassembled WGS sequence"/>
</dbReference>
<dbReference type="AlphaFoldDB" id="A0A9X9M4W5"/>
<sequence>MENEGSTKVKLPDSPAAPKLLGLLFSKLSGLARCFSHLLRRPPPGGPQWRPDFSLRLLSCSLPAGLSRGYGE</sequence>
<reference evidence="1 2" key="1">
    <citation type="submission" date="2018-10" db="EMBL/GenBank/DDBJ databases">
        <authorList>
            <person name="Ekblom R."/>
            <person name="Jareborg N."/>
        </authorList>
    </citation>
    <scope>NUCLEOTIDE SEQUENCE [LARGE SCALE GENOMIC DNA]</scope>
    <source>
        <tissue evidence="1">Muscle</tissue>
    </source>
</reference>
<organism evidence="1 2">
    <name type="scientific">Gulo gulo</name>
    <name type="common">Wolverine</name>
    <name type="synonym">Gluton</name>
    <dbReference type="NCBI Taxonomy" id="48420"/>
    <lineage>
        <taxon>Eukaryota</taxon>
        <taxon>Metazoa</taxon>
        <taxon>Chordata</taxon>
        <taxon>Craniata</taxon>
        <taxon>Vertebrata</taxon>
        <taxon>Euteleostomi</taxon>
        <taxon>Mammalia</taxon>
        <taxon>Eutheria</taxon>
        <taxon>Laurasiatheria</taxon>
        <taxon>Carnivora</taxon>
        <taxon>Caniformia</taxon>
        <taxon>Musteloidea</taxon>
        <taxon>Mustelidae</taxon>
        <taxon>Guloninae</taxon>
        <taxon>Gulo</taxon>
    </lineage>
</organism>
<evidence type="ECO:0000313" key="2">
    <source>
        <dbReference type="Proteomes" id="UP000269945"/>
    </source>
</evidence>
<evidence type="ECO:0000313" key="1">
    <source>
        <dbReference type="EMBL" id="VCX36749.1"/>
    </source>
</evidence>
<gene>
    <name evidence="1" type="ORF">BN2614_LOCUS1</name>
</gene>
<keyword evidence="2" id="KW-1185">Reference proteome</keyword>
<protein>
    <submittedName>
        <fullName evidence="1">Uncharacterized protein</fullName>
    </submittedName>
</protein>
<dbReference type="EMBL" id="CYRY02042805">
    <property type="protein sequence ID" value="VCX36749.1"/>
    <property type="molecule type" value="Genomic_DNA"/>
</dbReference>